<accession>A0A2G5BBC8</accession>
<evidence type="ECO:0000256" key="6">
    <source>
        <dbReference type="SAM" id="MobiDB-lite"/>
    </source>
</evidence>
<feature type="region of interest" description="Disordered" evidence="6">
    <location>
        <begin position="1015"/>
        <end position="1077"/>
    </location>
</feature>
<keyword evidence="9" id="KW-1185">Reference proteome</keyword>
<gene>
    <name evidence="8" type="ORF">COEREDRAFT_8442</name>
</gene>
<dbReference type="InterPro" id="IPR051947">
    <property type="entry name" value="Sentrin-specific_protease"/>
</dbReference>
<dbReference type="PROSITE" id="PS50600">
    <property type="entry name" value="ULP_PROTEASE"/>
    <property type="match status" value="1"/>
</dbReference>
<dbReference type="GO" id="GO:0006508">
    <property type="term" value="P:proteolysis"/>
    <property type="evidence" value="ECO:0007669"/>
    <property type="project" value="UniProtKB-KW"/>
</dbReference>
<sequence length="1077" mass="119350">MPAPRRITSGNVKKLEKLRTARETLNFELSPQQSSVLPRVPLRASAVPKADIRRKRNAVAHQTNTQITFVNTMQAAKARVNNVLRGQNHDQETQEIHIDNSSDDETTARGRVEKREVADINLRTPPRPLTQPGHSIDSASQAPHHSEVSKSVARKIDGFGSPYKLNDLDCAAGGRSASKATRVQLADDITRGQALTPSRIIDRMRPRTHRESDETKQKSLRGEDADSPEDVESKMRGQTNGASSRASKVKMAESFMRVLRSPSQESKGTRRRQSICSTVQTKTTPPSTSNRRKSITPKKQGASIPSKKLPLLGVQIGKYIERTDGLSGSRAEGKMLITIRYTQKRLELQGLRGGGEHMIIDTCDIALMEHMSYNGLAILRITPTDGMENIFDQRTFDPSSSEPNISTIYLCLEVADKDNTPISRLVTVFKEDTRVMSLDPAIYREYVHEFTKPFSVDLISSDEEGLAAKTHLQSTAKSIGGMEVSSDTAQMCAATPQYWSSIDNKDTETSARNSRSTDIKCGESEGVATYGKRKQQITLLDSGSAGLTRRASTLRYKLRKTRNSSMSEGSFLTEDNSDEDDFVVQHREFSSEDHSLRFEYPRGGPKAISVTGSDISRLYHGEFLNDTILEFYMRYIAENLRSADPALYEQCFFFNTFFFKKLSQRSKGVLSDPEISHVDTVYKRLRKWTANVELFDKRYIFVPIHENTHWYLAIIVNSEAMLYGDSGSVCESDTSKQKDAKASENVFPVEKNFTSSTDLDAVVAGSSKKLRNSCSTDSCHIKDATSDSNGESDTLELHATDRDGDVRMGDVANLDHPVRSITGCSEQLGLNEVNDTDKHKPVVKLLSCDAIDHSGPENKQQFNASIKSSPPAEDHVKPATIKLELMGITADVHSAKYVDPLDTPAIIILDSLGNRHQQTFGLLRAYMRAEANSRRNADLSQTLQLGKYAKVPLQNNFCDCGIYLLQYVEEFLKNPHAFTALALNGVNMRSMFTSAKMQQKRYDVLSLAKSLAEDHKGQLQLPDHSDANHSVHDKEHDSEEGCGSPASVAEPESTDASTSGAQDDSSAASMLPHVATS</sequence>
<dbReference type="InterPro" id="IPR003653">
    <property type="entry name" value="Peptidase_C48_C"/>
</dbReference>
<dbReference type="GO" id="GO:0070139">
    <property type="term" value="F:SUMO-specific endopeptidase activity"/>
    <property type="evidence" value="ECO:0007669"/>
    <property type="project" value="TreeGrafter"/>
</dbReference>
<dbReference type="EMBL" id="KZ303500">
    <property type="protein sequence ID" value="PIA16313.1"/>
    <property type="molecule type" value="Genomic_DNA"/>
</dbReference>
<proteinExistence type="inferred from homology"/>
<keyword evidence="5" id="KW-0378">Hydrolase</keyword>
<keyword evidence="2" id="KW-0597">Phosphoprotein</keyword>
<feature type="region of interest" description="Disordered" evidence="6">
    <location>
        <begin position="87"/>
        <end position="150"/>
    </location>
</feature>
<feature type="compositionally biased region" description="Polar residues" evidence="6">
    <location>
        <begin position="236"/>
        <end position="246"/>
    </location>
</feature>
<evidence type="ECO:0000313" key="8">
    <source>
        <dbReference type="EMBL" id="PIA16313.1"/>
    </source>
</evidence>
<dbReference type="SUPFAM" id="SSF54001">
    <property type="entry name" value="Cysteine proteinases"/>
    <property type="match status" value="1"/>
</dbReference>
<dbReference type="PANTHER" id="PTHR46896">
    <property type="entry name" value="SENTRIN-SPECIFIC PROTEASE"/>
    <property type="match status" value="1"/>
</dbReference>
<evidence type="ECO:0000256" key="3">
    <source>
        <dbReference type="ARBA" id="ARBA00022670"/>
    </source>
</evidence>
<dbReference type="GO" id="GO:0016926">
    <property type="term" value="P:protein desumoylation"/>
    <property type="evidence" value="ECO:0007669"/>
    <property type="project" value="TreeGrafter"/>
</dbReference>
<feature type="domain" description="Ubiquitin-like protease family profile" evidence="7">
    <location>
        <begin position="608"/>
        <end position="971"/>
    </location>
</feature>
<dbReference type="InterPro" id="IPR038765">
    <property type="entry name" value="Papain-like_cys_pep_sf"/>
</dbReference>
<dbReference type="AlphaFoldDB" id="A0A2G5BBC8"/>
<feature type="compositionally biased region" description="Basic and acidic residues" evidence="6">
    <location>
        <begin position="87"/>
        <end position="118"/>
    </location>
</feature>
<evidence type="ECO:0000256" key="4">
    <source>
        <dbReference type="ARBA" id="ARBA00022786"/>
    </source>
</evidence>
<comment type="similarity">
    <text evidence="1">Belongs to the peptidase C48 family.</text>
</comment>
<feature type="compositionally biased region" description="Polar residues" evidence="6">
    <location>
        <begin position="1054"/>
        <end position="1068"/>
    </location>
</feature>
<dbReference type="Gene3D" id="3.40.395.10">
    <property type="entry name" value="Adenoviral Proteinase, Chain A"/>
    <property type="match status" value="1"/>
</dbReference>
<keyword evidence="4" id="KW-0833">Ubl conjugation pathway</keyword>
<dbReference type="Pfam" id="PF02902">
    <property type="entry name" value="Peptidase_C48"/>
    <property type="match status" value="2"/>
</dbReference>
<feature type="compositionally biased region" description="Polar residues" evidence="6">
    <location>
        <begin position="274"/>
        <end position="289"/>
    </location>
</feature>
<reference evidence="8 9" key="1">
    <citation type="journal article" date="2015" name="Genome Biol. Evol.">
        <title>Phylogenomic analyses indicate that early fungi evolved digesting cell walls of algal ancestors of land plants.</title>
        <authorList>
            <person name="Chang Y."/>
            <person name="Wang S."/>
            <person name="Sekimoto S."/>
            <person name="Aerts A.L."/>
            <person name="Choi C."/>
            <person name="Clum A."/>
            <person name="LaButti K.M."/>
            <person name="Lindquist E.A."/>
            <person name="Yee Ngan C."/>
            <person name="Ohm R.A."/>
            <person name="Salamov A.A."/>
            <person name="Grigoriev I.V."/>
            <person name="Spatafora J.W."/>
            <person name="Berbee M.L."/>
        </authorList>
    </citation>
    <scope>NUCLEOTIDE SEQUENCE [LARGE SCALE GENOMIC DNA]</scope>
    <source>
        <strain evidence="8 9">NRRL 1564</strain>
    </source>
</reference>
<dbReference type="Proteomes" id="UP000242474">
    <property type="component" value="Unassembled WGS sequence"/>
</dbReference>
<dbReference type="GO" id="GO:0005634">
    <property type="term" value="C:nucleus"/>
    <property type="evidence" value="ECO:0007669"/>
    <property type="project" value="TreeGrafter"/>
</dbReference>
<evidence type="ECO:0000256" key="5">
    <source>
        <dbReference type="ARBA" id="ARBA00022801"/>
    </source>
</evidence>
<feature type="region of interest" description="Disordered" evidence="6">
    <location>
        <begin position="194"/>
        <end position="304"/>
    </location>
</feature>
<dbReference type="PANTHER" id="PTHR46896:SF3">
    <property type="entry name" value="FI06413P-RELATED"/>
    <property type="match status" value="1"/>
</dbReference>
<dbReference type="STRING" id="763665.A0A2G5BBC8"/>
<dbReference type="OrthoDB" id="442460at2759"/>
<evidence type="ECO:0000256" key="2">
    <source>
        <dbReference type="ARBA" id="ARBA00022553"/>
    </source>
</evidence>
<name>A0A2G5BBC8_COERN</name>
<dbReference type="GO" id="GO:0005737">
    <property type="term" value="C:cytoplasm"/>
    <property type="evidence" value="ECO:0007669"/>
    <property type="project" value="TreeGrafter"/>
</dbReference>
<dbReference type="Gene3D" id="1.10.418.20">
    <property type="match status" value="1"/>
</dbReference>
<feature type="compositionally biased region" description="Basic and acidic residues" evidence="6">
    <location>
        <begin position="1015"/>
        <end position="1039"/>
    </location>
</feature>
<evidence type="ECO:0000256" key="1">
    <source>
        <dbReference type="ARBA" id="ARBA00005234"/>
    </source>
</evidence>
<evidence type="ECO:0000313" key="9">
    <source>
        <dbReference type="Proteomes" id="UP000242474"/>
    </source>
</evidence>
<evidence type="ECO:0000259" key="7">
    <source>
        <dbReference type="PROSITE" id="PS50600"/>
    </source>
</evidence>
<feature type="compositionally biased region" description="Basic and acidic residues" evidence="6">
    <location>
        <begin position="200"/>
        <end position="224"/>
    </location>
</feature>
<organism evidence="8 9">
    <name type="scientific">Coemansia reversa (strain ATCC 12441 / NRRL 1564)</name>
    <dbReference type="NCBI Taxonomy" id="763665"/>
    <lineage>
        <taxon>Eukaryota</taxon>
        <taxon>Fungi</taxon>
        <taxon>Fungi incertae sedis</taxon>
        <taxon>Zoopagomycota</taxon>
        <taxon>Kickxellomycotina</taxon>
        <taxon>Kickxellomycetes</taxon>
        <taxon>Kickxellales</taxon>
        <taxon>Kickxellaceae</taxon>
        <taxon>Coemansia</taxon>
    </lineage>
</organism>
<keyword evidence="3" id="KW-0645">Protease</keyword>
<protein>
    <submittedName>
        <fullName evidence="8">Cysteine proteinase</fullName>
    </submittedName>
</protein>